<comment type="caution">
    <text evidence="4">The sequence shown here is derived from an EMBL/GenBank/DDBJ whole genome shotgun (WGS) entry which is preliminary data.</text>
</comment>
<dbReference type="EMBL" id="JAFJZO010000009">
    <property type="protein sequence ID" value="KAG5510626.1"/>
    <property type="molecule type" value="Genomic_DNA"/>
</dbReference>
<dbReference type="CDD" id="cd18808">
    <property type="entry name" value="SF1_C_Upf1"/>
    <property type="match status" value="1"/>
</dbReference>
<feature type="domain" description="DNA2/NAM7 helicase-like C-terminal" evidence="3">
    <location>
        <begin position="2028"/>
        <end position="2269"/>
    </location>
</feature>
<feature type="region of interest" description="Disordered" evidence="1">
    <location>
        <begin position="28"/>
        <end position="57"/>
    </location>
</feature>
<dbReference type="Proteomes" id="UP000674318">
    <property type="component" value="Unassembled WGS sequence"/>
</dbReference>
<dbReference type="Pfam" id="PF13086">
    <property type="entry name" value="AAA_11"/>
    <property type="match status" value="2"/>
</dbReference>
<feature type="compositionally biased region" description="Polar residues" evidence="1">
    <location>
        <begin position="1213"/>
        <end position="1225"/>
    </location>
</feature>
<feature type="region of interest" description="Disordered" evidence="1">
    <location>
        <begin position="1210"/>
        <end position="1240"/>
    </location>
</feature>
<dbReference type="GeneID" id="94292948"/>
<reference evidence="4 5" key="1">
    <citation type="submission" date="2021-02" db="EMBL/GenBank/DDBJ databases">
        <title>Porcisia hertigi Genome sequencing and assembly.</title>
        <authorList>
            <person name="Almutairi H."/>
            <person name="Gatherer D."/>
        </authorList>
    </citation>
    <scope>NUCLEOTIDE SEQUENCE [LARGE SCALE GENOMIC DNA]</scope>
    <source>
        <strain evidence="4 5">C119</strain>
    </source>
</reference>
<dbReference type="InterPro" id="IPR041679">
    <property type="entry name" value="DNA2/NAM7-like_C"/>
</dbReference>
<gene>
    <name evidence="4" type="ORF">JKF63_06924</name>
</gene>
<dbReference type="OrthoDB" id="273495at2759"/>
<dbReference type="PANTHER" id="PTHR10887">
    <property type="entry name" value="DNA2/NAM7 HELICASE FAMILY"/>
    <property type="match status" value="1"/>
</dbReference>
<evidence type="ECO:0000313" key="5">
    <source>
        <dbReference type="Proteomes" id="UP000674318"/>
    </source>
</evidence>
<dbReference type="RefSeq" id="XP_067759230.1">
    <property type="nucleotide sequence ID" value="XM_067902871.1"/>
</dbReference>
<accession>A0A836LJD0</accession>
<feature type="domain" description="DNA2/NAM7 helicase helicase" evidence="2">
    <location>
        <begin position="1800"/>
        <end position="1915"/>
    </location>
</feature>
<proteinExistence type="predicted"/>
<evidence type="ECO:0000259" key="3">
    <source>
        <dbReference type="Pfam" id="PF13087"/>
    </source>
</evidence>
<name>A0A836LJD0_9TRYP</name>
<protein>
    <submittedName>
        <fullName evidence="4">Uncharacterized protein</fullName>
    </submittedName>
</protein>
<dbReference type="InterPro" id="IPR027417">
    <property type="entry name" value="P-loop_NTPase"/>
</dbReference>
<dbReference type="InterPro" id="IPR047187">
    <property type="entry name" value="SF1_C_Upf1"/>
</dbReference>
<dbReference type="KEGG" id="phet:94292948"/>
<feature type="domain" description="DNA2/NAM7 helicase helicase" evidence="2">
    <location>
        <begin position="1924"/>
        <end position="2021"/>
    </location>
</feature>
<keyword evidence="5" id="KW-1185">Reference proteome</keyword>
<dbReference type="InterPro" id="IPR045055">
    <property type="entry name" value="DNA2/NAM7-like"/>
</dbReference>
<evidence type="ECO:0000259" key="2">
    <source>
        <dbReference type="Pfam" id="PF13086"/>
    </source>
</evidence>
<dbReference type="GO" id="GO:0004386">
    <property type="term" value="F:helicase activity"/>
    <property type="evidence" value="ECO:0007669"/>
    <property type="project" value="InterPro"/>
</dbReference>
<sequence>MHESSREAWRAATLQYVTQWMTKLPHGHSCSAKTARDVPGNTTTEIPIGSTEDDHTSSSVQRVAVLNAMLVSVPAAVSLDREEATEDDSSLRSAEVEELIPIINLHTHTSKLADVAVQLLRHSKWIASGLSHAADPAPRLPSASFLSDVCRHALLPACSADWVIQINRAHKARSTTDSASAIKPGALKPTAPLPWTLPLTGPWEIPSNGQAQPPAGGYRGVLVLLLFHPLRVVRVWARDVLLRLMTSTAPRQDTRAPGVLSRDNVESAVTTLLLFASQLLCTLKHMSVLPAQISFLGYHAAPSSAMVDAVENVMQDRVHTVAEGIHHLLTVLTALDTHFERALEVLEKTPSVVAQHSSVTPLLPLLVKCRSTILLLGGSLVLNGLQGLHGGIHRDLLKALHDQKHLPQQKTSAGVDPCRASEVAMKQLLDPLNTLLSSNPSMPRSTAVMAISIRKALAKALVHCFLDNASGLAKSREEEACRRARLEWFWTFSAALDPPTARTVTPLRAGRLRASALSRFDATDAVAPVHQDSAAVEATGRDGVGTGDALVLVPGRCAGWLLRPLLKNAEQRLQWAKAMMAAKAKPNAGTTATSTDCAASLIAVLDKAVYCAYMLLDSLATALPSLMRTTYLHDTLVAHEQQLLTLAIGGILHTRSVHALRLHRILLSADVHAFVAGAAAQEAGEAAPANTTGAGLVGVPSACLQRVWLTLPRLIVQVCKCCAACPEVDTALAKNSTTSGPLPSSEVLVHLCASLAVLTEEDATLCSQWLLMSPGKVMSRAPPPFHWVVQHCLHTLSDTLHEQQELLRQVWLGLPSMATQASYSAAAAQAASRLLTQEKPLLRLLLSLRIAAVEDPEAGKLSEGLERVFCVGIRDSVIRTLSSEAAVWVWRCVVVTQRELRLPPPHISTVPFSPAIETAEACTVWDVDDAVLTNTARTQGRRWLVLLSQCNWEDMNAWEVQCAWWMAALLADVVTLSLEQRRTLAEQVILALPTRPMLAHSEAATHVLGSTHEASTVAAVEGPCHVLEEKGEQRLCQRSAESALHRYNAVKHLFIQVLGKAELYPRTSFAMLLLRISEALPPLLVARDVRFQQQVQPLLVRLCSRSPDVQQHLAEHGAMWLRRGTEQATRTVNECLAEQERRFRQFEMEESTLLRDEADAAQRAIAAHRLQRLNEVERIGELDRQQASTRHTAVSAIPTAESSLDANDLLIHSPNSTRSRQSNPSCAGAESRVRALSQEPLFSDRLSSRFELKKRRSSTSGGDGSTALEAIDVDTDTEYAMATALKVQPSDYNRGPPQTSSRTPSTALLSVSVPPLKVPKTLPTTGVATITPTGPTLLDTKLQEINARNTHRFCQCESLAQFNARLKQLATRTNPDYVRPPLICDIIGSTSECMACDVPLLPEVFVPESASLPLVDAAREYTTRFALHIALELRYSIACGYEGFLDGACKGGRVTDADPSRPCRASATTPTVPVDVKAPKDSMNCVLDSLLPLHPGIMPACLEVQCIEEIKWDFQSHRFSVRACAPPTVDDYSQKMRQRAHGQASTAKSATAPRSINTEAVGSTVVAAAEPDSYTTLSQGDVVAVLLPLRAPLERYLESNLGCTLVEASAAELTRHAQEMIDRLPRSWRTLGCAVQVYHIQALQKWERTADLCGSTSVVERSFSSHEPPSLRFLHVFRMAYNTQTSPTFYIAKLASLRGCLMELQALYNIDCTHFAATLYDPRSTAPVSLAFYDWATSLLSAAGPSLTTRLVDQLRKRLLLHEKPNSWQIRAIVAILYAACPGWDEGVAEKTLQAPVPRAPELLLMEGPPGTGKTQTIGLLILNLLHHLSYARQRAPRILVCAPSNSAVDEALLRVARLREQLGSTEPGPKQRPAHAVLAGRLLRIGLREKVDTEVLRLPEPVFLEDIVDVEMNGPSAAAWALRREEANNKKGLMYIQEKRETVSKKAFSKTLGSAAVVFSTLGSLHHFTSKAENLKFDIVIVDEASQGTEPAVVQALTLAEGKCVLVGDSRQLQPTVLSREASRCGLQRSLLVRLLACGNHSFLLRTQYRMHPDIVAFPNKIFYGSNLVTDARVLARFDVPDGHAAAATTIAQKLGRCPRFVFVDVSDSKMERQPSGSLFNCREAAVLVNCMRQLRAHLKMTEKEMAAHLGIITFYTAQRYEILSMLTLHEIKSGVQVATVDSFQGKEKSIILLSCVRTPSPAQLQRLTQRVQLMEADHNSDGGGSTAGEGPGADDGLGRYEIGFLADWRRLNVALTRAQDLCVCFASKDVLRAVGMSSMPSAQPPCADSRVDSLSKVVNGQLLADDADPLVLYRMLVHAETHDPTVRRQETQPVQLNTSTTPTVSVDDRRATRPRAACITHHPRMNLPRELMARAKAAEAQDAHLGTP</sequence>
<evidence type="ECO:0000313" key="4">
    <source>
        <dbReference type="EMBL" id="KAG5510626.1"/>
    </source>
</evidence>
<dbReference type="SUPFAM" id="SSF52540">
    <property type="entry name" value="P-loop containing nucleoside triphosphate hydrolases"/>
    <property type="match status" value="1"/>
</dbReference>
<dbReference type="InterPro" id="IPR041677">
    <property type="entry name" value="DNA2/NAM7_AAA_11"/>
</dbReference>
<organism evidence="4 5">
    <name type="scientific">Porcisia hertigi</name>
    <dbReference type="NCBI Taxonomy" id="2761500"/>
    <lineage>
        <taxon>Eukaryota</taxon>
        <taxon>Discoba</taxon>
        <taxon>Euglenozoa</taxon>
        <taxon>Kinetoplastea</taxon>
        <taxon>Metakinetoplastina</taxon>
        <taxon>Trypanosomatida</taxon>
        <taxon>Trypanosomatidae</taxon>
        <taxon>Leishmaniinae</taxon>
        <taxon>Porcisia</taxon>
    </lineage>
</organism>
<dbReference type="Gene3D" id="3.40.50.300">
    <property type="entry name" value="P-loop containing nucleotide triphosphate hydrolases"/>
    <property type="match status" value="2"/>
</dbReference>
<evidence type="ECO:0000256" key="1">
    <source>
        <dbReference type="SAM" id="MobiDB-lite"/>
    </source>
</evidence>
<dbReference type="PANTHER" id="PTHR10887:SF495">
    <property type="entry name" value="HELICASE SENATAXIN ISOFORM X1-RELATED"/>
    <property type="match status" value="1"/>
</dbReference>
<dbReference type="Pfam" id="PF13087">
    <property type="entry name" value="AAA_12"/>
    <property type="match status" value="1"/>
</dbReference>